<dbReference type="Pfam" id="PF00311">
    <property type="entry name" value="PEPcase"/>
    <property type="match status" value="2"/>
</dbReference>
<keyword evidence="7" id="KW-0670">Pyruvate</keyword>
<dbReference type="PANTHER" id="PTHR30523:SF6">
    <property type="entry name" value="PHOSPHOENOLPYRUVATE CARBOXYLASE"/>
    <property type="match status" value="1"/>
</dbReference>
<comment type="catalytic activity">
    <reaction evidence="3">
        <text>oxaloacetate + phosphate = phosphoenolpyruvate + hydrogencarbonate</text>
        <dbReference type="Rhea" id="RHEA:28370"/>
        <dbReference type="ChEBI" id="CHEBI:16452"/>
        <dbReference type="ChEBI" id="CHEBI:17544"/>
        <dbReference type="ChEBI" id="CHEBI:43474"/>
        <dbReference type="ChEBI" id="CHEBI:58702"/>
        <dbReference type="EC" id="4.1.1.31"/>
    </reaction>
</comment>
<dbReference type="PANTHER" id="PTHR30523">
    <property type="entry name" value="PHOSPHOENOLPYRUVATE CARBOXYLASE"/>
    <property type="match status" value="1"/>
</dbReference>
<dbReference type="PROSITE" id="PS00781">
    <property type="entry name" value="PEPCASE_1"/>
    <property type="match status" value="1"/>
</dbReference>
<evidence type="ECO:0000256" key="5">
    <source>
        <dbReference type="PROSITE-ProRule" id="PRU10112"/>
    </source>
</evidence>
<dbReference type="EMBL" id="JGZB01000011">
    <property type="protein sequence ID" value="KFI67158.1"/>
    <property type="molecule type" value="Genomic_DNA"/>
</dbReference>
<sequence>MADAIDQIQPTQVPTEVPLADEQHSNPVNPADFSILTAGLGSKGPEEQALPASLQDNMDLCLSILRDILREFDENLLTSFDTVRQYTEEASSERFSGILNDVSSESNYLTLAAKTIDSMNLHNAQLVARAFTTYFHLANLCEENYRVSVLREREAHVGEEQAIDPVNEMTKAYHQLIVEMGPAKAKELLERLEFHPVFTAHPTEARRKAVEGKIRRISQLLSMHKHLGGSDKQENLRRLHNEIDALFRTSPIALKKPTPLEEANTILDIFDNTLFRTIPQVYRCFDAWALGEKTGLVEPVCPPFFQPGSWIGSDRDGNPNVTAKVSRQVARKFSDHVLAALEESTRNVGRNLTMEAGTTPPSDELRALWSQQKEISERLTSKASLISTKELHRAVLLVMADRLHYTIKRDVDLMYATCDDFIADLRIVQRSLAAAHAPRAAYGPLQDLIWQAQTFGFHMVEMEFRQHSVVHTRALDDIREHGLHGERGDLQPMTHEVLDTFRALGSIQKRNGLKAARRYIVSFTKSARNIRDVYELNRLAFANPQSVPVIDVIPLFEQLEDLENAVNVLDDMLKIPEVQARLKATGRKMEVMLGYSDSSKDAGPTSATLALHSAQQRIADWAERNHIDLTLFHGRGGAVGRGGGPANRAVLAQPAGSVNCRFKLTEQGEVIFARYGNPVLAIRHVESVAAATLLQSAPSVEKINTDMTEKYAPMAAVLDKASHERYLDLLNTDGFAPWFSTVTPLTEVGLLPIGSRPAKRSLGAKSLDDLRTIPWIFSWAQARINLAAWYGLGSACEAFGDLETLRKAYEEWPLFSTFIDNIEMSLAKTDERIGKMYLALGDRDDLRDKVLDEMELTRRWILKIVGDKWPLQHRHVLGQAIRVRSPYVDALSVTQVLALRSLRKRVDKEELSESQQAGYIYLILCTVSGVAAGLQNTG</sequence>
<dbReference type="InterPro" id="IPR018129">
    <property type="entry name" value="PEP_COase_Lys_AS"/>
</dbReference>
<comment type="function">
    <text evidence="1">Forms oxaloacetate, a four-carbon dicarboxylic acid source for the tricarboxylic acid cycle.</text>
</comment>
<evidence type="ECO:0000256" key="1">
    <source>
        <dbReference type="ARBA" id="ARBA00003670"/>
    </source>
</evidence>
<reference evidence="7 8" key="1">
    <citation type="submission" date="2014-03" db="EMBL/GenBank/DDBJ databases">
        <title>Genomics of Bifidobacteria.</title>
        <authorList>
            <person name="Ventura M."/>
            <person name="Milani C."/>
            <person name="Lugli G.A."/>
        </authorList>
    </citation>
    <scope>NUCLEOTIDE SEQUENCE [LARGE SCALE GENOMIC DNA]</scope>
    <source>
        <strain evidence="7 8">LMG 11591</strain>
    </source>
</reference>
<dbReference type="InterPro" id="IPR021135">
    <property type="entry name" value="PEP_COase"/>
</dbReference>
<gene>
    <name evidence="7" type="ORF">BMAGN_1370</name>
</gene>
<dbReference type="Proteomes" id="UP000029052">
    <property type="component" value="Unassembled WGS sequence"/>
</dbReference>
<evidence type="ECO:0000256" key="4">
    <source>
        <dbReference type="PROSITE-ProRule" id="PRU10111"/>
    </source>
</evidence>
<dbReference type="GO" id="GO:0006099">
    <property type="term" value="P:tricarboxylic acid cycle"/>
    <property type="evidence" value="ECO:0007669"/>
    <property type="project" value="InterPro"/>
</dbReference>
<dbReference type="PROSITE" id="PS00393">
    <property type="entry name" value="PEPCASE_2"/>
    <property type="match status" value="1"/>
</dbReference>
<proteinExistence type="predicted"/>
<feature type="active site" evidence="4">
    <location>
        <position position="201"/>
    </location>
</feature>
<dbReference type="SUPFAM" id="SSF51621">
    <property type="entry name" value="Phosphoenolpyruvate/pyruvate domain"/>
    <property type="match status" value="1"/>
</dbReference>
<dbReference type="Gene3D" id="1.20.1440.90">
    <property type="entry name" value="Phosphoenolpyruvate/pyruvate domain"/>
    <property type="match status" value="1"/>
</dbReference>
<dbReference type="InterPro" id="IPR033129">
    <property type="entry name" value="PEPCASE_His_AS"/>
</dbReference>
<comment type="caution">
    <text evidence="7">The sequence shown here is derived from an EMBL/GenBank/DDBJ whole genome shotgun (WGS) entry which is preliminary data.</text>
</comment>
<dbReference type="GO" id="GO:0005829">
    <property type="term" value="C:cytosol"/>
    <property type="evidence" value="ECO:0007669"/>
    <property type="project" value="TreeGrafter"/>
</dbReference>
<dbReference type="AlphaFoldDB" id="A0A087B808"/>
<organism evidence="7 8">
    <name type="scientific">Bifidobacterium magnum</name>
    <dbReference type="NCBI Taxonomy" id="1692"/>
    <lineage>
        <taxon>Bacteria</taxon>
        <taxon>Bacillati</taxon>
        <taxon>Actinomycetota</taxon>
        <taxon>Actinomycetes</taxon>
        <taxon>Bifidobacteriales</taxon>
        <taxon>Bifidobacteriaceae</taxon>
        <taxon>Bifidobacterium</taxon>
    </lineage>
</organism>
<dbReference type="STRING" id="1692.BMAGN_1370"/>
<evidence type="ECO:0000313" key="8">
    <source>
        <dbReference type="Proteomes" id="UP000029052"/>
    </source>
</evidence>
<evidence type="ECO:0000256" key="2">
    <source>
        <dbReference type="ARBA" id="ARBA00022419"/>
    </source>
</evidence>
<keyword evidence="8" id="KW-1185">Reference proteome</keyword>
<dbReference type="GO" id="GO:0008964">
    <property type="term" value="F:phosphoenolpyruvate carboxylase activity"/>
    <property type="evidence" value="ECO:0007669"/>
    <property type="project" value="UniProtKB-EC"/>
</dbReference>
<dbReference type="InterPro" id="IPR015813">
    <property type="entry name" value="Pyrv/PenolPyrv_kinase-like_dom"/>
</dbReference>
<dbReference type="GO" id="GO:0015977">
    <property type="term" value="P:carbon fixation"/>
    <property type="evidence" value="ECO:0007669"/>
    <property type="project" value="InterPro"/>
</dbReference>
<dbReference type="PRINTS" id="PR00150">
    <property type="entry name" value="PEPCARBXLASE"/>
</dbReference>
<accession>A0A087B808</accession>
<protein>
    <recommendedName>
        <fullName evidence="2">Phosphoenolpyruvate carboxylase</fullName>
    </recommendedName>
</protein>
<dbReference type="eggNOG" id="COG2352">
    <property type="taxonomic scope" value="Bacteria"/>
</dbReference>
<keyword evidence="7" id="KW-0456">Lyase</keyword>
<evidence type="ECO:0000313" key="7">
    <source>
        <dbReference type="EMBL" id="KFI67158.1"/>
    </source>
</evidence>
<evidence type="ECO:0000256" key="3">
    <source>
        <dbReference type="ARBA" id="ARBA00048995"/>
    </source>
</evidence>
<name>A0A087B808_9BIFI</name>
<evidence type="ECO:0000256" key="6">
    <source>
        <dbReference type="SAM" id="MobiDB-lite"/>
    </source>
</evidence>
<feature type="active site" evidence="5">
    <location>
        <position position="600"/>
    </location>
</feature>
<feature type="region of interest" description="Disordered" evidence="6">
    <location>
        <begin position="1"/>
        <end position="26"/>
    </location>
</feature>